<feature type="domain" description="B box-type" evidence="10">
    <location>
        <begin position="146"/>
        <end position="186"/>
    </location>
</feature>
<name>A0A8J7T6F1_ATRSP</name>
<sequence length="829" mass="92803">MTTKLWTEEQFNCPVCLDLPKDPVTIPCGHSYCMECIKDYWEKDDHIGIYSCPQCRQTFCPKPAISRNTMLAEAVEQLKKGGPNSLSQAVVQSSLEVPCDVCQDKKLPAVKSCLVCLASYCEEHIRPHYQSAALKRHELIGATGQLDQKICSEHKYLQEFYCRTDQKFICWLCTSSHHKGHDTVSTKTERTEKQKRLVEVQTEIQQRIQERQKELKDLKKAADSFKRSAEKIMGESEDTLTELIHSIERMRTLVNEILSTKGQEKVSAAEEVIEQLEKEITDLKKRESELRQLACSEDHIHFLETYPSYCESPEAGDLPSVTAHPEASFEPVGTAVIELRERLEDICTGELGKISKTVNETLLLTLGDSSRANRGAGTKFKADLLKIFSVLGPKNTERRERRKDQPLHKENTKETNVIQTSSLFHFCLSPLCISSIAMPSLGIRTTEKRGQVFNLRTSGIRNRDEPSRLNSSAPRNVDRQVERASVNSSAPRNVDRQDPEPLSRTDSVISLLSLLSRMLTLSIDIQSLYSTVVKPITCINVDLFLDPPTPNPANTRGIPTADNGVINSLAASLMDQGEINPFLDSATPNLNDGGVSPWAFVSSSTTSDLLSSFFFSTVREISVYSLQAPQPRTRPEFLKYSYKLVFDPDTAHRRLVLSEGNTKATLMRETQPYPRRPERFDGWTQVLCKEGLSGTRCYWEIEWRGRGSSVGVAYRAMPRQGGDAGSGLGYNDQSWSLELSDTCCSALHKNEKKDILVPYSPRIGVYLDYNAGTLSFYSIADTMSHLHTFQAIFVEPLYPGFGVGSGVGVGLDFALGQFSTLTDSVRICN</sequence>
<dbReference type="SUPFAM" id="SSF57845">
    <property type="entry name" value="B-box zinc-binding domain"/>
    <property type="match status" value="1"/>
</dbReference>
<evidence type="ECO:0000256" key="3">
    <source>
        <dbReference type="ARBA" id="ARBA00022771"/>
    </source>
</evidence>
<dbReference type="GO" id="GO:0045087">
    <property type="term" value="P:innate immune response"/>
    <property type="evidence" value="ECO:0007669"/>
    <property type="project" value="UniProtKB-KW"/>
</dbReference>
<dbReference type="CDD" id="cd19802">
    <property type="entry name" value="Bbox1_TRIM8-like"/>
    <property type="match status" value="1"/>
</dbReference>
<dbReference type="PRINTS" id="PR01407">
    <property type="entry name" value="BUTYPHLNCDUF"/>
</dbReference>
<dbReference type="CDD" id="cd19769">
    <property type="entry name" value="Bbox2_TRIM16-like"/>
    <property type="match status" value="1"/>
</dbReference>
<dbReference type="GO" id="GO:0008270">
    <property type="term" value="F:zinc ion binding"/>
    <property type="evidence" value="ECO:0007669"/>
    <property type="project" value="UniProtKB-KW"/>
</dbReference>
<feature type="region of interest" description="Disordered" evidence="8">
    <location>
        <begin position="395"/>
        <end position="414"/>
    </location>
</feature>
<gene>
    <name evidence="12" type="primary">Trim25_0</name>
    <name evidence="12" type="ORF">GTO95_0002097</name>
</gene>
<comment type="caution">
    <text evidence="12">The sequence shown here is derived from an EMBL/GenBank/DDBJ whole genome shotgun (WGS) entry which is preliminary data.</text>
</comment>
<feature type="domain" description="RING-type" evidence="9">
    <location>
        <begin position="13"/>
        <end position="56"/>
    </location>
</feature>
<dbReference type="PANTHER" id="PTHR25465:SF12">
    <property type="entry name" value="E3 UBIQUITIN_ISG15 LIGASE TRIM25 ISOFORM X1"/>
    <property type="match status" value="1"/>
</dbReference>
<dbReference type="Gene3D" id="4.10.830.40">
    <property type="match status" value="1"/>
</dbReference>
<dbReference type="PROSITE" id="PS50119">
    <property type="entry name" value="ZF_BBOX"/>
    <property type="match status" value="1"/>
</dbReference>
<feature type="coiled-coil region" evidence="7">
    <location>
        <begin position="201"/>
        <end position="235"/>
    </location>
</feature>
<evidence type="ECO:0000256" key="8">
    <source>
        <dbReference type="SAM" id="MobiDB-lite"/>
    </source>
</evidence>
<dbReference type="GO" id="GO:0016874">
    <property type="term" value="F:ligase activity"/>
    <property type="evidence" value="ECO:0007669"/>
    <property type="project" value="UniProtKB-KW"/>
</dbReference>
<dbReference type="InterPro" id="IPR013320">
    <property type="entry name" value="ConA-like_dom_sf"/>
</dbReference>
<dbReference type="Pfam" id="PF25600">
    <property type="entry name" value="TRIM_CC"/>
    <property type="match status" value="1"/>
</dbReference>
<evidence type="ECO:0000256" key="6">
    <source>
        <dbReference type="PROSITE-ProRule" id="PRU00024"/>
    </source>
</evidence>
<dbReference type="SUPFAM" id="SSF49899">
    <property type="entry name" value="Concanavalin A-like lectins/glucanases"/>
    <property type="match status" value="1"/>
</dbReference>
<evidence type="ECO:0000313" key="12">
    <source>
        <dbReference type="EMBL" id="MBN3312533.1"/>
    </source>
</evidence>
<dbReference type="Gene3D" id="3.30.40.10">
    <property type="entry name" value="Zinc/RING finger domain, C3HC4 (zinc finger)"/>
    <property type="match status" value="1"/>
</dbReference>
<dbReference type="SUPFAM" id="SSF57850">
    <property type="entry name" value="RING/U-box"/>
    <property type="match status" value="1"/>
</dbReference>
<dbReference type="GO" id="GO:0005737">
    <property type="term" value="C:cytoplasm"/>
    <property type="evidence" value="ECO:0007669"/>
    <property type="project" value="UniProtKB-ARBA"/>
</dbReference>
<keyword evidence="4" id="KW-0862">Zinc</keyword>
<dbReference type="InterPro" id="IPR043136">
    <property type="entry name" value="B30.2/SPRY_sf"/>
</dbReference>
<dbReference type="InterPro" id="IPR000315">
    <property type="entry name" value="Znf_B-box"/>
</dbReference>
<feature type="compositionally biased region" description="Basic and acidic residues" evidence="8">
    <location>
        <begin position="493"/>
        <end position="502"/>
    </location>
</feature>
<dbReference type="SMART" id="SM00449">
    <property type="entry name" value="SPRY"/>
    <property type="match status" value="1"/>
</dbReference>
<dbReference type="PANTHER" id="PTHR25465">
    <property type="entry name" value="B-BOX DOMAIN CONTAINING"/>
    <property type="match status" value="1"/>
</dbReference>
<dbReference type="Proteomes" id="UP000736164">
    <property type="component" value="Unassembled WGS sequence"/>
</dbReference>
<dbReference type="InterPro" id="IPR051051">
    <property type="entry name" value="E3_ubiq-ligase_TRIM/RNF"/>
</dbReference>
<feature type="domain" description="B30.2/SPRY" evidence="11">
    <location>
        <begin position="624"/>
        <end position="820"/>
    </location>
</feature>
<dbReference type="InterPro" id="IPR017907">
    <property type="entry name" value="Znf_RING_CS"/>
</dbReference>
<keyword evidence="13" id="KW-1185">Reference proteome</keyword>
<dbReference type="PROSITE" id="PS50188">
    <property type="entry name" value="B302_SPRY"/>
    <property type="match status" value="1"/>
</dbReference>
<evidence type="ECO:0000256" key="7">
    <source>
        <dbReference type="SAM" id="Coils"/>
    </source>
</evidence>
<dbReference type="EMBL" id="JAAWVO010006315">
    <property type="protein sequence ID" value="MBN3312533.1"/>
    <property type="molecule type" value="Genomic_DNA"/>
</dbReference>
<dbReference type="CDD" id="cd16040">
    <property type="entry name" value="SPRY_PRY_SNTX"/>
    <property type="match status" value="1"/>
</dbReference>
<feature type="non-terminal residue" evidence="12">
    <location>
        <position position="829"/>
    </location>
</feature>
<evidence type="ECO:0000259" key="10">
    <source>
        <dbReference type="PROSITE" id="PS50119"/>
    </source>
</evidence>
<evidence type="ECO:0000259" key="11">
    <source>
        <dbReference type="PROSITE" id="PS50188"/>
    </source>
</evidence>
<dbReference type="Pfam" id="PF00643">
    <property type="entry name" value="zf-B_box"/>
    <property type="match status" value="1"/>
</dbReference>
<reference evidence="12" key="1">
    <citation type="journal article" date="2021" name="Cell">
        <title>Tracing the genetic footprints of vertebrate landing in non-teleost ray-finned fishes.</title>
        <authorList>
            <person name="Bi X."/>
            <person name="Wang K."/>
            <person name="Yang L."/>
            <person name="Pan H."/>
            <person name="Jiang H."/>
            <person name="Wei Q."/>
            <person name="Fang M."/>
            <person name="Yu H."/>
            <person name="Zhu C."/>
            <person name="Cai Y."/>
            <person name="He Y."/>
            <person name="Gan X."/>
            <person name="Zeng H."/>
            <person name="Yu D."/>
            <person name="Zhu Y."/>
            <person name="Jiang H."/>
            <person name="Qiu Q."/>
            <person name="Yang H."/>
            <person name="Zhang Y.E."/>
            <person name="Wang W."/>
            <person name="Zhu M."/>
            <person name="He S."/>
            <person name="Zhang G."/>
        </authorList>
    </citation>
    <scope>NUCLEOTIDE SEQUENCE</scope>
    <source>
        <strain evidence="12">Allg_001</strain>
    </source>
</reference>
<dbReference type="InterPro" id="IPR003877">
    <property type="entry name" value="SPRY_dom"/>
</dbReference>
<keyword evidence="3 6" id="KW-0863">Zinc-finger</keyword>
<evidence type="ECO:0000256" key="2">
    <source>
        <dbReference type="ARBA" id="ARBA00022723"/>
    </source>
</evidence>
<feature type="coiled-coil region" evidence="7">
    <location>
        <begin position="259"/>
        <end position="293"/>
    </location>
</feature>
<dbReference type="SMART" id="SM00184">
    <property type="entry name" value="RING"/>
    <property type="match status" value="1"/>
</dbReference>
<dbReference type="Pfam" id="PF13765">
    <property type="entry name" value="PRY"/>
    <property type="match status" value="1"/>
</dbReference>
<protein>
    <submittedName>
        <fullName evidence="12">TRI25 ligase</fullName>
    </submittedName>
</protein>
<dbReference type="PROSITE" id="PS00518">
    <property type="entry name" value="ZF_RING_1"/>
    <property type="match status" value="1"/>
</dbReference>
<dbReference type="AlphaFoldDB" id="A0A8J7T6F1"/>
<dbReference type="PROSITE" id="PS50089">
    <property type="entry name" value="ZF_RING_2"/>
    <property type="match status" value="1"/>
</dbReference>
<keyword evidence="1" id="KW-0399">Innate immunity</keyword>
<organism evidence="12 13">
    <name type="scientific">Atractosteus spatula</name>
    <name type="common">Alligator gar</name>
    <name type="synonym">Lepisosteus spatula</name>
    <dbReference type="NCBI Taxonomy" id="7917"/>
    <lineage>
        <taxon>Eukaryota</taxon>
        <taxon>Metazoa</taxon>
        <taxon>Chordata</taxon>
        <taxon>Craniata</taxon>
        <taxon>Vertebrata</taxon>
        <taxon>Euteleostomi</taxon>
        <taxon>Actinopterygii</taxon>
        <taxon>Neopterygii</taxon>
        <taxon>Holostei</taxon>
        <taxon>Semionotiformes</taxon>
        <taxon>Lepisosteidae</taxon>
        <taxon>Atractosteus</taxon>
    </lineage>
</organism>
<proteinExistence type="predicted"/>
<accession>A0A8J7T6F1</accession>
<dbReference type="Gene3D" id="3.30.160.60">
    <property type="entry name" value="Classic Zinc Finger"/>
    <property type="match status" value="1"/>
</dbReference>
<feature type="non-terminal residue" evidence="12">
    <location>
        <position position="1"/>
    </location>
</feature>
<keyword evidence="2" id="KW-0479">Metal-binding</keyword>
<dbReference type="InterPro" id="IPR003879">
    <property type="entry name" value="Butyrophylin_SPRY"/>
</dbReference>
<feature type="compositionally biased region" description="Basic and acidic residues" evidence="8">
    <location>
        <begin position="395"/>
        <end position="413"/>
    </location>
</feature>
<evidence type="ECO:0000256" key="1">
    <source>
        <dbReference type="ARBA" id="ARBA00022588"/>
    </source>
</evidence>
<dbReference type="Pfam" id="PF15227">
    <property type="entry name" value="zf-C3HC4_4"/>
    <property type="match status" value="1"/>
</dbReference>
<dbReference type="Gene3D" id="2.60.120.920">
    <property type="match status" value="1"/>
</dbReference>
<dbReference type="SMART" id="SM00336">
    <property type="entry name" value="BBOX"/>
    <property type="match status" value="1"/>
</dbReference>
<keyword evidence="5" id="KW-0391">Immunity</keyword>
<evidence type="ECO:0000256" key="4">
    <source>
        <dbReference type="ARBA" id="ARBA00022833"/>
    </source>
</evidence>
<dbReference type="InterPro" id="IPR001870">
    <property type="entry name" value="B30.2/SPRY"/>
</dbReference>
<evidence type="ECO:0000256" key="5">
    <source>
        <dbReference type="ARBA" id="ARBA00022859"/>
    </source>
</evidence>
<keyword evidence="7" id="KW-0175">Coiled coil</keyword>
<evidence type="ECO:0000313" key="13">
    <source>
        <dbReference type="Proteomes" id="UP000736164"/>
    </source>
</evidence>
<keyword evidence="12" id="KW-0436">Ligase</keyword>
<dbReference type="SMART" id="SM00589">
    <property type="entry name" value="PRY"/>
    <property type="match status" value="1"/>
</dbReference>
<evidence type="ECO:0000259" key="9">
    <source>
        <dbReference type="PROSITE" id="PS50089"/>
    </source>
</evidence>
<feature type="region of interest" description="Disordered" evidence="8">
    <location>
        <begin position="454"/>
        <end position="502"/>
    </location>
</feature>
<dbReference type="InterPro" id="IPR001841">
    <property type="entry name" value="Znf_RING"/>
</dbReference>
<dbReference type="InterPro" id="IPR013083">
    <property type="entry name" value="Znf_RING/FYVE/PHD"/>
</dbReference>
<dbReference type="InterPro" id="IPR006574">
    <property type="entry name" value="PRY"/>
</dbReference>
<dbReference type="Pfam" id="PF00622">
    <property type="entry name" value="SPRY"/>
    <property type="match status" value="1"/>
</dbReference>
<dbReference type="InterPro" id="IPR058030">
    <property type="entry name" value="TRIM8/14/16/25/29/45/65_CC"/>
</dbReference>